<feature type="domain" description="C2H2-type" evidence="2">
    <location>
        <begin position="108"/>
        <end position="131"/>
    </location>
</feature>
<reference evidence="3 4" key="2">
    <citation type="journal article" date="2012" name="PLoS Pathog.">
        <title>Diverse lifestyles and strategies of plant pathogenesis encoded in the genomes of eighteen Dothideomycetes fungi.</title>
        <authorList>
            <person name="Ohm R.A."/>
            <person name="Feau N."/>
            <person name="Henrissat B."/>
            <person name="Schoch C.L."/>
            <person name="Horwitz B.A."/>
            <person name="Barry K.W."/>
            <person name="Condon B.J."/>
            <person name="Copeland A.C."/>
            <person name="Dhillon B."/>
            <person name="Glaser F."/>
            <person name="Hesse C.N."/>
            <person name="Kosti I."/>
            <person name="LaButti K."/>
            <person name="Lindquist E.A."/>
            <person name="Lucas S."/>
            <person name="Salamov A.A."/>
            <person name="Bradshaw R.E."/>
            <person name="Ciuffetti L."/>
            <person name="Hamelin R.C."/>
            <person name="Kema G.H.J."/>
            <person name="Lawrence C."/>
            <person name="Scott J.A."/>
            <person name="Spatafora J.W."/>
            <person name="Turgeon B.G."/>
            <person name="de Wit P.J.G.M."/>
            <person name="Zhong S."/>
            <person name="Goodwin S.B."/>
            <person name="Grigoriev I.V."/>
        </authorList>
    </citation>
    <scope>NUCLEOTIDE SEQUENCE [LARGE SCALE GENOMIC DNA]</scope>
    <source>
        <strain evidence="4">NZE10 / CBS 128990</strain>
    </source>
</reference>
<organism evidence="3 4">
    <name type="scientific">Dothistroma septosporum (strain NZE10 / CBS 128990)</name>
    <name type="common">Red band needle blight fungus</name>
    <name type="synonym">Mycosphaerella pini</name>
    <dbReference type="NCBI Taxonomy" id="675120"/>
    <lineage>
        <taxon>Eukaryota</taxon>
        <taxon>Fungi</taxon>
        <taxon>Dikarya</taxon>
        <taxon>Ascomycota</taxon>
        <taxon>Pezizomycotina</taxon>
        <taxon>Dothideomycetes</taxon>
        <taxon>Dothideomycetidae</taxon>
        <taxon>Mycosphaerellales</taxon>
        <taxon>Mycosphaerellaceae</taxon>
        <taxon>Dothistroma</taxon>
    </lineage>
</organism>
<dbReference type="Proteomes" id="UP000016933">
    <property type="component" value="Unassembled WGS sequence"/>
</dbReference>
<dbReference type="HOGENOM" id="CLU_826459_0_0_1"/>
<evidence type="ECO:0000313" key="4">
    <source>
        <dbReference type="Proteomes" id="UP000016933"/>
    </source>
</evidence>
<proteinExistence type="predicted"/>
<keyword evidence="4" id="KW-1185">Reference proteome</keyword>
<dbReference type="InterPro" id="IPR013087">
    <property type="entry name" value="Znf_C2H2_type"/>
</dbReference>
<gene>
    <name evidence="3" type="ORF">DOTSEDRAFT_75840</name>
</gene>
<dbReference type="eggNOG" id="ENOG502T80E">
    <property type="taxonomic scope" value="Eukaryota"/>
</dbReference>
<dbReference type="STRING" id="675120.N1PBT6"/>
<dbReference type="EMBL" id="KB446547">
    <property type="protein sequence ID" value="EME38436.1"/>
    <property type="molecule type" value="Genomic_DNA"/>
</dbReference>
<evidence type="ECO:0000256" key="1">
    <source>
        <dbReference type="SAM" id="MobiDB-lite"/>
    </source>
</evidence>
<dbReference type="Gene3D" id="3.30.160.60">
    <property type="entry name" value="Classic Zinc Finger"/>
    <property type="match status" value="1"/>
</dbReference>
<dbReference type="SMART" id="SM00355">
    <property type="entry name" value="ZnF_C2H2"/>
    <property type="match status" value="2"/>
</dbReference>
<accession>N1PBT6</accession>
<name>N1PBT6_DOTSN</name>
<protein>
    <recommendedName>
        <fullName evidence="2">C2H2-type domain-containing protein</fullName>
    </recommendedName>
</protein>
<feature type="compositionally biased region" description="Basic and acidic residues" evidence="1">
    <location>
        <begin position="71"/>
        <end position="81"/>
    </location>
</feature>
<sequence length="336" mass="37709">MDWQQAHQTHGYADNARSSAAFMSDQATGYGIQEAYHDTYLTVPVRQEYERSTTADSACSLTAKAPSLKRRSCDHERDASELTRTGSKRAKRPVAGTRAERTDGEYFCTYPGCDRKFDRLCETKKHFKAKHTPLQLKPHGCTIDGCDFRGMWPKDIRRHWKQKHGVLSPTDIMLSTSDIPPPPDASYEGTLATSPSQMTPIEEEKTRTPTMATLAQAFSMLKRLRIRSQSIDDSANKYIMVTKDGDNFRDVDVTGADTSESLVQRIKSTLDVPTSEMSNATVHRWYRRGAENHLTRQALLSLVSKSADSEGALRLFFKLPQAVLPPAHTDSYSAVR</sequence>
<dbReference type="OMA" id="RRSCDHE"/>
<evidence type="ECO:0000259" key="2">
    <source>
        <dbReference type="PROSITE" id="PS00028"/>
    </source>
</evidence>
<dbReference type="PROSITE" id="PS00028">
    <property type="entry name" value="ZINC_FINGER_C2H2_1"/>
    <property type="match status" value="1"/>
</dbReference>
<reference evidence="4" key="1">
    <citation type="journal article" date="2012" name="PLoS Genet.">
        <title>The genomes of the fungal plant pathogens Cladosporium fulvum and Dothistroma septosporum reveal adaptation to different hosts and lifestyles but also signatures of common ancestry.</title>
        <authorList>
            <person name="de Wit P.J.G.M."/>
            <person name="van der Burgt A."/>
            <person name="Oekmen B."/>
            <person name="Stergiopoulos I."/>
            <person name="Abd-Elsalam K.A."/>
            <person name="Aerts A.L."/>
            <person name="Bahkali A.H."/>
            <person name="Beenen H.G."/>
            <person name="Chettri P."/>
            <person name="Cox M.P."/>
            <person name="Datema E."/>
            <person name="de Vries R.P."/>
            <person name="Dhillon B."/>
            <person name="Ganley A.R."/>
            <person name="Griffiths S.A."/>
            <person name="Guo Y."/>
            <person name="Hamelin R.C."/>
            <person name="Henrissat B."/>
            <person name="Kabir M.S."/>
            <person name="Jashni M.K."/>
            <person name="Kema G."/>
            <person name="Klaubauf S."/>
            <person name="Lapidus A."/>
            <person name="Levasseur A."/>
            <person name="Lindquist E."/>
            <person name="Mehrabi R."/>
            <person name="Ohm R.A."/>
            <person name="Owen T.J."/>
            <person name="Salamov A."/>
            <person name="Schwelm A."/>
            <person name="Schijlen E."/>
            <person name="Sun H."/>
            <person name="van den Burg H.A."/>
            <person name="van Ham R.C.H.J."/>
            <person name="Zhang S."/>
            <person name="Goodwin S.B."/>
            <person name="Grigoriev I.V."/>
            <person name="Collemare J."/>
            <person name="Bradshaw R.E."/>
        </authorList>
    </citation>
    <scope>NUCLEOTIDE SEQUENCE [LARGE SCALE GENOMIC DNA]</scope>
    <source>
        <strain evidence="4">NZE10 / CBS 128990</strain>
    </source>
</reference>
<dbReference type="AlphaFoldDB" id="N1PBT6"/>
<evidence type="ECO:0000313" key="3">
    <source>
        <dbReference type="EMBL" id="EME38436.1"/>
    </source>
</evidence>
<feature type="region of interest" description="Disordered" evidence="1">
    <location>
        <begin position="70"/>
        <end position="98"/>
    </location>
</feature>
<dbReference type="OrthoDB" id="3647936at2759"/>